<dbReference type="InterPro" id="IPR023631">
    <property type="entry name" value="Amidase_dom"/>
</dbReference>
<gene>
    <name evidence="4" type="ORF">FB556_0936</name>
</gene>
<keyword evidence="5" id="KW-1185">Reference proteome</keyword>
<evidence type="ECO:0000259" key="3">
    <source>
        <dbReference type="Pfam" id="PF01425"/>
    </source>
</evidence>
<sequence length="495" mass="52623">MVNQKNARLLVKAARLPPWAYTVESMTEHHVFGSLSARQLRDAVAAGTYTARQVTEHYLSVIHQHTDLGAFMAVQDDAALARADELDHVYAATGVVGPLHGLPLAVKDTVNVAGMVTTFGSRLFADTEPQAEDDPISLNLNTAGAVQVGKTTVPEFALSSHSDNAISEPARNPRNPELTAGGSSGGAAAAVAAGMLPVAPGTDGGGSIRIPAAATGIVGLKPGRGTIPTDEQNDEVTNLGVTGPLARTVEDAALLMDALVDPTQTNGRYLTAAQQGRESACDVSIGYTTASPFQPDLDITLSQSAVQALTLAVTLLSKEGLSIEEMSFSYRPGYHKNFQTVWTQGLTRIPLPEGAEERMEALAKDFLQQARERTEAQYETAVAELSDWAADTRRQFEAYDIIVTPVLAFTPPPVGTFSAMAAQDDYEYQCKFTPYTSMINVMGLPAISIPVKDDEDGMSWSIQAIGRAGTEDKLLRLGARLEALVAANRPTTPAE</sequence>
<dbReference type="PIRSF" id="PIRSF001221">
    <property type="entry name" value="Amidase_fungi"/>
    <property type="match status" value="1"/>
</dbReference>
<dbReference type="Pfam" id="PF01425">
    <property type="entry name" value="Amidase"/>
    <property type="match status" value="1"/>
</dbReference>
<protein>
    <submittedName>
        <fullName evidence="4">Amidase</fullName>
    </submittedName>
</protein>
<name>A0A543APG2_9MICC</name>
<dbReference type="InterPro" id="IPR036928">
    <property type="entry name" value="AS_sf"/>
</dbReference>
<dbReference type="PANTHER" id="PTHR11895:SF7">
    <property type="entry name" value="GLUTAMYL-TRNA(GLN) AMIDOTRANSFERASE SUBUNIT A, MITOCHONDRIAL"/>
    <property type="match status" value="1"/>
</dbReference>
<dbReference type="AlphaFoldDB" id="A0A543APG2"/>
<dbReference type="GO" id="GO:0003824">
    <property type="term" value="F:catalytic activity"/>
    <property type="evidence" value="ECO:0007669"/>
    <property type="project" value="InterPro"/>
</dbReference>
<feature type="region of interest" description="Disordered" evidence="2">
    <location>
        <begin position="163"/>
        <end position="183"/>
    </location>
</feature>
<dbReference type="InterPro" id="IPR020556">
    <property type="entry name" value="Amidase_CS"/>
</dbReference>
<dbReference type="SUPFAM" id="SSF75304">
    <property type="entry name" value="Amidase signature (AS) enzymes"/>
    <property type="match status" value="1"/>
</dbReference>
<comment type="similarity">
    <text evidence="1">Belongs to the amidase family.</text>
</comment>
<reference evidence="4 5" key="1">
    <citation type="submission" date="2019-06" db="EMBL/GenBank/DDBJ databases">
        <title>Sequencing the genomes of 1000 actinobacteria strains.</title>
        <authorList>
            <person name="Klenk H.-P."/>
        </authorList>
    </citation>
    <scope>NUCLEOTIDE SEQUENCE [LARGE SCALE GENOMIC DNA]</scope>
    <source>
        <strain evidence="4 5">DSM 24083</strain>
    </source>
</reference>
<evidence type="ECO:0000313" key="5">
    <source>
        <dbReference type="Proteomes" id="UP000319746"/>
    </source>
</evidence>
<dbReference type="PROSITE" id="PS00571">
    <property type="entry name" value="AMIDASES"/>
    <property type="match status" value="1"/>
</dbReference>
<evidence type="ECO:0000313" key="4">
    <source>
        <dbReference type="EMBL" id="TQL74471.1"/>
    </source>
</evidence>
<dbReference type="EMBL" id="VFOU01000001">
    <property type="protein sequence ID" value="TQL74471.1"/>
    <property type="molecule type" value="Genomic_DNA"/>
</dbReference>
<dbReference type="Proteomes" id="UP000319746">
    <property type="component" value="Unassembled WGS sequence"/>
</dbReference>
<dbReference type="InterPro" id="IPR000120">
    <property type="entry name" value="Amidase"/>
</dbReference>
<dbReference type="PANTHER" id="PTHR11895">
    <property type="entry name" value="TRANSAMIDASE"/>
    <property type="match status" value="1"/>
</dbReference>
<evidence type="ECO:0000256" key="1">
    <source>
        <dbReference type="ARBA" id="ARBA00009199"/>
    </source>
</evidence>
<feature type="domain" description="Amidase" evidence="3">
    <location>
        <begin position="54"/>
        <end position="475"/>
    </location>
</feature>
<proteinExistence type="inferred from homology"/>
<dbReference type="Gene3D" id="3.90.1300.10">
    <property type="entry name" value="Amidase signature (AS) domain"/>
    <property type="match status" value="1"/>
</dbReference>
<accession>A0A543APG2</accession>
<organism evidence="4 5">
    <name type="scientific">Enteractinococcus coprophilus</name>
    <dbReference type="NCBI Taxonomy" id="1027633"/>
    <lineage>
        <taxon>Bacteria</taxon>
        <taxon>Bacillati</taxon>
        <taxon>Actinomycetota</taxon>
        <taxon>Actinomycetes</taxon>
        <taxon>Micrococcales</taxon>
        <taxon>Micrococcaceae</taxon>
    </lineage>
</organism>
<evidence type="ECO:0000256" key="2">
    <source>
        <dbReference type="SAM" id="MobiDB-lite"/>
    </source>
</evidence>
<comment type="caution">
    <text evidence="4">The sequence shown here is derived from an EMBL/GenBank/DDBJ whole genome shotgun (WGS) entry which is preliminary data.</text>
</comment>